<dbReference type="Gene3D" id="3.10.490.10">
    <property type="entry name" value="Gamma-glutamyl cyclotransferase-like"/>
    <property type="match status" value="1"/>
</dbReference>
<evidence type="ECO:0000259" key="1">
    <source>
        <dbReference type="Pfam" id="PF06094"/>
    </source>
</evidence>
<dbReference type="SUPFAM" id="SSF110857">
    <property type="entry name" value="Gamma-glutamyl cyclotransferase-like"/>
    <property type="match status" value="1"/>
</dbReference>
<reference evidence="2 3" key="1">
    <citation type="submission" date="2019-10" db="EMBL/GenBank/DDBJ databases">
        <title>Muricauda olearia CL-SS4 JCM15563 genome.</title>
        <authorList>
            <person name="Liu L."/>
        </authorList>
    </citation>
    <scope>NUCLEOTIDE SEQUENCE [LARGE SCALE GENOMIC DNA]</scope>
    <source>
        <strain evidence="2 3">CL-SS4</strain>
    </source>
</reference>
<dbReference type="CDD" id="cd06661">
    <property type="entry name" value="GGCT_like"/>
    <property type="match status" value="1"/>
</dbReference>
<dbReference type="InterPro" id="IPR036568">
    <property type="entry name" value="GGCT-like_sf"/>
</dbReference>
<evidence type="ECO:0000313" key="2">
    <source>
        <dbReference type="EMBL" id="KAB7528990.1"/>
    </source>
</evidence>
<dbReference type="InterPro" id="IPR013024">
    <property type="entry name" value="GGCT-like"/>
</dbReference>
<feature type="domain" description="Gamma-glutamylcyclotransferase AIG2-like" evidence="1">
    <location>
        <begin position="38"/>
        <end position="133"/>
    </location>
</feature>
<dbReference type="InterPro" id="IPR009288">
    <property type="entry name" value="AIG2-like_dom"/>
</dbReference>
<sequence>MPTVYVPMPKNCFPISLWPSGQNSKSSVNKFPNPLAYLFTYGTLQDLQVQQYVFGRILDGQPDFLLGFKKMENAVYGRYSLVIQTGKIEDKVEGKVYEVSEIDLKKADIYETSAYSRKIFPLESGLKAWVYVENSK</sequence>
<dbReference type="Proteomes" id="UP000429785">
    <property type="component" value="Unassembled WGS sequence"/>
</dbReference>
<dbReference type="Pfam" id="PF06094">
    <property type="entry name" value="GGACT"/>
    <property type="match status" value="1"/>
</dbReference>
<name>A0A6I1DVH5_9FLAO</name>
<organism evidence="2 3">
    <name type="scientific">Flagellimonas olearia</name>
    <dbReference type="NCBI Taxonomy" id="552546"/>
    <lineage>
        <taxon>Bacteria</taxon>
        <taxon>Pseudomonadati</taxon>
        <taxon>Bacteroidota</taxon>
        <taxon>Flavobacteriia</taxon>
        <taxon>Flavobacteriales</taxon>
        <taxon>Flavobacteriaceae</taxon>
        <taxon>Flagellimonas</taxon>
    </lineage>
</organism>
<comment type="caution">
    <text evidence="2">The sequence shown here is derived from an EMBL/GenBank/DDBJ whole genome shotgun (WGS) entry which is preliminary data.</text>
</comment>
<protein>
    <submittedName>
        <fullName evidence="2">Gamma-glutamylcyclotransferase</fullName>
    </submittedName>
</protein>
<dbReference type="OrthoDB" id="9798388at2"/>
<dbReference type="EMBL" id="WELG01000002">
    <property type="protein sequence ID" value="KAB7528990.1"/>
    <property type="molecule type" value="Genomic_DNA"/>
</dbReference>
<dbReference type="AlphaFoldDB" id="A0A6I1DVH5"/>
<evidence type="ECO:0000313" key="3">
    <source>
        <dbReference type="Proteomes" id="UP000429785"/>
    </source>
</evidence>
<proteinExistence type="predicted"/>
<keyword evidence="2" id="KW-0808">Transferase</keyword>
<dbReference type="GO" id="GO:0016740">
    <property type="term" value="F:transferase activity"/>
    <property type="evidence" value="ECO:0007669"/>
    <property type="project" value="UniProtKB-KW"/>
</dbReference>
<accession>A0A6I1DVH5</accession>
<gene>
    <name evidence="2" type="ORF">F8C76_14170</name>
</gene>